<dbReference type="EMBL" id="VDMD01000041">
    <property type="protein sequence ID" value="TRM57895.1"/>
    <property type="molecule type" value="Genomic_DNA"/>
</dbReference>
<comment type="caution">
    <text evidence="1">The sequence shown here is derived from an EMBL/GenBank/DDBJ whole genome shotgun (WGS) entry which is preliminary data.</text>
</comment>
<accession>A0A550BZB8</accession>
<evidence type="ECO:0000313" key="2">
    <source>
        <dbReference type="Proteomes" id="UP000320762"/>
    </source>
</evidence>
<keyword evidence="2" id="KW-1185">Reference proteome</keyword>
<name>A0A550BZB8_9AGAR</name>
<protein>
    <submittedName>
        <fullName evidence="1">Uncharacterized protein</fullName>
    </submittedName>
</protein>
<dbReference type="Gene3D" id="2.30.29.30">
    <property type="entry name" value="Pleckstrin-homology domain (PH domain)/Phosphotyrosine-binding domain (PTB)"/>
    <property type="match status" value="1"/>
</dbReference>
<dbReference type="InterPro" id="IPR011993">
    <property type="entry name" value="PH-like_dom_sf"/>
</dbReference>
<gene>
    <name evidence="1" type="ORF">BD626DRAFT_513236</name>
</gene>
<evidence type="ECO:0000313" key="1">
    <source>
        <dbReference type="EMBL" id="TRM57895.1"/>
    </source>
</evidence>
<dbReference type="AlphaFoldDB" id="A0A550BZB8"/>
<proteinExistence type="predicted"/>
<reference evidence="1 2" key="1">
    <citation type="journal article" date="2019" name="New Phytol.">
        <title>Comparative genomics reveals unique wood-decay strategies and fruiting body development in the Schizophyllaceae.</title>
        <authorList>
            <person name="Almasi E."/>
            <person name="Sahu N."/>
            <person name="Krizsan K."/>
            <person name="Balint B."/>
            <person name="Kovacs G.M."/>
            <person name="Kiss B."/>
            <person name="Cseklye J."/>
            <person name="Drula E."/>
            <person name="Henrissat B."/>
            <person name="Nagy I."/>
            <person name="Chovatia M."/>
            <person name="Adam C."/>
            <person name="LaButti K."/>
            <person name="Lipzen A."/>
            <person name="Riley R."/>
            <person name="Grigoriev I.V."/>
            <person name="Nagy L.G."/>
        </authorList>
    </citation>
    <scope>NUCLEOTIDE SEQUENCE [LARGE SCALE GENOMIC DNA]</scope>
    <source>
        <strain evidence="1 2">NL-1724</strain>
    </source>
</reference>
<dbReference type="SUPFAM" id="SSF50729">
    <property type="entry name" value="PH domain-like"/>
    <property type="match status" value="1"/>
</dbReference>
<organism evidence="1 2">
    <name type="scientific">Schizophyllum amplum</name>
    <dbReference type="NCBI Taxonomy" id="97359"/>
    <lineage>
        <taxon>Eukaryota</taxon>
        <taxon>Fungi</taxon>
        <taxon>Dikarya</taxon>
        <taxon>Basidiomycota</taxon>
        <taxon>Agaricomycotina</taxon>
        <taxon>Agaricomycetes</taxon>
        <taxon>Agaricomycetidae</taxon>
        <taxon>Agaricales</taxon>
        <taxon>Schizophyllaceae</taxon>
        <taxon>Schizophyllum</taxon>
    </lineage>
</organism>
<dbReference type="OrthoDB" id="2930472at2759"/>
<dbReference type="Proteomes" id="UP000320762">
    <property type="component" value="Unassembled WGS sequence"/>
</dbReference>
<sequence length="313" mass="34842">MPIQYPDDNEYTRHEARGKLFKLTAGRYAEQCAGTMRIVVNKQDKTAGRLVMRESGTDIIMLDLRIDMVGKACLGGADDRWVTLETDDDYCDEEQSYMFKILGTSGAQRVLDVIYDCAVESIFTQSKGGIEEDALPQLRDVIIASMQVNPSRAAASPTAPITPPRASSYRVKAARLSNGPTPPKTPVFCIKEEIMVCSARGTLHRYEDLHENDGRDTLGVVKVTVNRMDPTCSGRLVMYRDIGGSVLIDVPLRNLFRCSFAHPFDWRYISLAFASEFGEKQYVLFQAIHVEQAKNLVAAVNDPRAYLALEMGG</sequence>